<gene>
    <name evidence="1" type="ORF">NKI81_07935</name>
</gene>
<evidence type="ECO:0000313" key="1">
    <source>
        <dbReference type="EMBL" id="MER9283892.1"/>
    </source>
</evidence>
<evidence type="ECO:0000313" key="2">
    <source>
        <dbReference type="Proteomes" id="UP001480082"/>
    </source>
</evidence>
<proteinExistence type="predicted"/>
<comment type="caution">
    <text evidence="1">The sequence shown here is derived from an EMBL/GenBank/DDBJ whole genome shotgun (WGS) entry which is preliminary data.</text>
</comment>
<reference evidence="1 2" key="1">
    <citation type="journal article" date="2024" name="Proc. Natl. Acad. Sci. U.S.A.">
        <title>The evolutionary genomics of adaptation to stress in wild rhizobium bacteria.</title>
        <authorList>
            <person name="Kehlet-Delgado H."/>
            <person name="Montoya A.P."/>
            <person name="Jensen K.T."/>
            <person name="Wendlandt C.E."/>
            <person name="Dexheimer C."/>
            <person name="Roberts M."/>
            <person name="Torres Martinez L."/>
            <person name="Friesen M.L."/>
            <person name="Griffitts J.S."/>
            <person name="Porter S.S."/>
        </authorList>
    </citation>
    <scope>NUCLEOTIDE SEQUENCE [LARGE SCALE GENOMIC DNA]</scope>
    <source>
        <strain evidence="1 2">M0468</strain>
    </source>
</reference>
<accession>A0ACC6SW63</accession>
<dbReference type="Proteomes" id="UP001480082">
    <property type="component" value="Unassembled WGS sequence"/>
</dbReference>
<organism evidence="1 2">
    <name type="scientific">Mesorhizobium australicum</name>
    <dbReference type="NCBI Taxonomy" id="536018"/>
    <lineage>
        <taxon>Bacteria</taxon>
        <taxon>Pseudomonadati</taxon>
        <taxon>Pseudomonadota</taxon>
        <taxon>Alphaproteobacteria</taxon>
        <taxon>Hyphomicrobiales</taxon>
        <taxon>Phyllobacteriaceae</taxon>
        <taxon>Mesorhizobium</taxon>
    </lineage>
</organism>
<keyword evidence="2" id="KW-1185">Reference proteome</keyword>
<name>A0ACC6SW63_9HYPH</name>
<dbReference type="EMBL" id="JAMYRI010000004">
    <property type="protein sequence ID" value="MER9283892.1"/>
    <property type="molecule type" value="Genomic_DNA"/>
</dbReference>
<sequence>MAARLQGFRDRGVLGTDCGSTLPARLRQAGPEVVSRKGWLVVRWAPRFTRDYVRDLLACFASVAPGYALPDADRAYWRELKQRPDRLLDDPDFCYREFFVMAVCRT</sequence>
<protein>
    <submittedName>
        <fullName evidence="1">Uncharacterized protein</fullName>
    </submittedName>
</protein>